<dbReference type="PANTHER" id="PTHR11850">
    <property type="entry name" value="HOMEOBOX PROTEIN TRANSCRIPTION FACTORS"/>
    <property type="match status" value="1"/>
</dbReference>
<keyword evidence="4" id="KW-0539">Nucleus</keyword>
<dbReference type="SMART" id="SM00574">
    <property type="entry name" value="POX"/>
    <property type="match status" value="1"/>
</dbReference>
<name>A0AAV1RE97_9ROSI</name>
<protein>
    <recommendedName>
        <fullName evidence="6">POX domain-containing protein</fullName>
    </recommendedName>
</protein>
<evidence type="ECO:0000256" key="5">
    <source>
        <dbReference type="SAM" id="MobiDB-lite"/>
    </source>
</evidence>
<dbReference type="EMBL" id="CAWUPB010000913">
    <property type="protein sequence ID" value="CAK7332275.1"/>
    <property type="molecule type" value="Genomic_DNA"/>
</dbReference>
<dbReference type="AlphaFoldDB" id="A0AAV1RE97"/>
<dbReference type="Gene3D" id="1.10.10.60">
    <property type="entry name" value="Homeodomain-like"/>
    <property type="match status" value="1"/>
</dbReference>
<dbReference type="InterPro" id="IPR050224">
    <property type="entry name" value="TALE_homeobox"/>
</dbReference>
<dbReference type="Proteomes" id="UP001314170">
    <property type="component" value="Unassembled WGS sequence"/>
</dbReference>
<dbReference type="InterPro" id="IPR006563">
    <property type="entry name" value="POX_dom"/>
</dbReference>
<keyword evidence="2" id="KW-0371">Homeobox</keyword>
<dbReference type="Pfam" id="PF07526">
    <property type="entry name" value="POX"/>
    <property type="match status" value="1"/>
</dbReference>
<evidence type="ECO:0000256" key="2">
    <source>
        <dbReference type="ARBA" id="ARBA00023155"/>
    </source>
</evidence>
<gene>
    <name evidence="7" type="ORF">DCAF_LOCUS8898</name>
</gene>
<evidence type="ECO:0000256" key="3">
    <source>
        <dbReference type="ARBA" id="ARBA00023163"/>
    </source>
</evidence>
<feature type="region of interest" description="Disordered" evidence="5">
    <location>
        <begin position="681"/>
        <end position="714"/>
    </location>
</feature>
<accession>A0AAV1RE97</accession>
<reference evidence="7 8" key="1">
    <citation type="submission" date="2024-01" db="EMBL/GenBank/DDBJ databases">
        <authorList>
            <person name="Waweru B."/>
        </authorList>
    </citation>
    <scope>NUCLEOTIDE SEQUENCE [LARGE SCALE GENOMIC DNA]</scope>
</reference>
<dbReference type="GO" id="GO:0003677">
    <property type="term" value="F:DNA binding"/>
    <property type="evidence" value="ECO:0007669"/>
    <property type="project" value="UniProtKB-KW"/>
</dbReference>
<evidence type="ECO:0000256" key="4">
    <source>
        <dbReference type="ARBA" id="ARBA00023242"/>
    </source>
</evidence>
<keyword evidence="3" id="KW-0804">Transcription</keyword>
<evidence type="ECO:0000313" key="7">
    <source>
        <dbReference type="EMBL" id="CAK7332275.1"/>
    </source>
</evidence>
<keyword evidence="1" id="KW-0238">DNA-binding</keyword>
<feature type="compositionally biased region" description="Low complexity" evidence="5">
    <location>
        <begin position="684"/>
        <end position="695"/>
    </location>
</feature>
<evidence type="ECO:0000256" key="1">
    <source>
        <dbReference type="ARBA" id="ARBA00023125"/>
    </source>
</evidence>
<proteinExistence type="predicted"/>
<feature type="domain" description="POX" evidence="6">
    <location>
        <begin position="423"/>
        <end position="587"/>
    </location>
</feature>
<evidence type="ECO:0000259" key="6">
    <source>
        <dbReference type="SMART" id="SM00574"/>
    </source>
</evidence>
<keyword evidence="8" id="KW-1185">Reference proteome</keyword>
<organism evidence="7 8">
    <name type="scientific">Dovyalis caffra</name>
    <dbReference type="NCBI Taxonomy" id="77055"/>
    <lineage>
        <taxon>Eukaryota</taxon>
        <taxon>Viridiplantae</taxon>
        <taxon>Streptophyta</taxon>
        <taxon>Embryophyta</taxon>
        <taxon>Tracheophyta</taxon>
        <taxon>Spermatophyta</taxon>
        <taxon>Magnoliopsida</taxon>
        <taxon>eudicotyledons</taxon>
        <taxon>Gunneridae</taxon>
        <taxon>Pentapetalae</taxon>
        <taxon>rosids</taxon>
        <taxon>fabids</taxon>
        <taxon>Malpighiales</taxon>
        <taxon>Salicaceae</taxon>
        <taxon>Flacourtieae</taxon>
        <taxon>Dovyalis</taxon>
    </lineage>
</organism>
<sequence>MGASKARVASLDWMETKGFGLETHVAQQSRRDKLRFQQSLTLVQHLDDFSNNLDQLAVAPGLTPDLVQVRHVGNGNILYDPTLLSSAMLNFATSSNVLSAQRDAMVDQEIGQAHLNRPIAVEDSSFSSMSHPVLSNLNASPTASNGDAQGCSNWTKLGSEHSYDLTVDYTGGSVVAERNQKLMSAGDVLSNNARVTTISTYPQYLKPGYNEYRDIELQSSVVNPSDEFSSQDSQKQFREVQFTTHPLYQNTLQDVVTSGLIGRTKECILHPSCEDQSTALHFNNVNAWLRRPTENSHQWSGELGLITRKSSQELGIVPNDDNTQGLSLSLSSNRSSEVNETQFGEAYESECLQSKNGFPQEPHHDSKVSKASYLCPLPRSSNLSLCPLPRPSNQSKGCGKSLQDLPGNATNILRNTGPLGPFTGYATILNSSRFFKPAQELLDEFCGEKGLKLIRTCELPKRIREEASPPALSEAVNAADTGDEANDGNNLGASSLTFRRSNEEIGDCGVGNSSSGSYRPEYQQMKAKLLYLQEEVCRRYKQYHQQMQMVASSFESVAGLSAATPYISLALKAVSGNFRSLKHAISDQLKHVTKAIGENLFSPNTFGSSTAGSFRYKDYQSFQKNKSGGPNVGYLEPQEHIWRPQRGLPERAVVSNWFINARVRLWKPMVEEIHTLETKGLLENNQSSGKNGGNSTEPPCQPDGDHQDSKKPGTNYLLSKQLEFSGIGSSGGSGDQLDAEQWNQEKRLRMEFQVPMSADRSLMNFMPYQKTGSENGGGLGAVSLTLGLRHGVENAQHQQLQQNENRLRRPFGGFDEVGAKKGHEELLVKTCMPVCMKEEGATVTVCQKSCEDASKIILRNPSFLGALIGSSEPGLNPLL</sequence>
<comment type="caution">
    <text evidence="7">The sequence shown here is derived from an EMBL/GenBank/DDBJ whole genome shotgun (WGS) entry which is preliminary data.</text>
</comment>
<evidence type="ECO:0000313" key="8">
    <source>
        <dbReference type="Proteomes" id="UP001314170"/>
    </source>
</evidence>